<keyword evidence="7" id="KW-0066">ATP synthesis</keyword>
<dbReference type="GO" id="GO:0005886">
    <property type="term" value="C:plasma membrane"/>
    <property type="evidence" value="ECO:0007669"/>
    <property type="project" value="UniProtKB-SubCell"/>
</dbReference>
<keyword evidence="7" id="KW-0375">Hydrogen ion transport</keyword>
<evidence type="ECO:0000256" key="3">
    <source>
        <dbReference type="ARBA" id="ARBA00022448"/>
    </source>
</evidence>
<comment type="similarity">
    <text evidence="2 7">Belongs to the ATPase epsilon chain family.</text>
</comment>
<evidence type="ECO:0000256" key="6">
    <source>
        <dbReference type="ARBA" id="ARBA00023196"/>
    </source>
</evidence>
<dbReference type="RefSeq" id="WP_116171557.1">
    <property type="nucleotide sequence ID" value="NZ_CP033058.2"/>
</dbReference>
<dbReference type="GO" id="GO:0045259">
    <property type="term" value="C:proton-transporting ATP synthase complex"/>
    <property type="evidence" value="ECO:0007669"/>
    <property type="project" value="UniProtKB-KW"/>
</dbReference>
<keyword evidence="10" id="KW-1185">Reference proteome</keyword>
<dbReference type="GO" id="GO:0012505">
    <property type="term" value="C:endomembrane system"/>
    <property type="evidence" value="ECO:0007669"/>
    <property type="project" value="UniProtKB-SubCell"/>
</dbReference>
<dbReference type="EMBL" id="CP033058">
    <property type="protein sequence ID" value="AZZ65614.1"/>
    <property type="molecule type" value="Genomic_DNA"/>
</dbReference>
<dbReference type="Proteomes" id="UP000256585">
    <property type="component" value="Chromosome"/>
</dbReference>
<comment type="subcellular location">
    <subcellularLocation>
        <location evidence="7">Cell membrane</location>
        <topology evidence="7">Peripheral membrane protein</topology>
    </subcellularLocation>
    <subcellularLocation>
        <location evidence="1">Endomembrane system</location>
        <topology evidence="1">Peripheral membrane protein</topology>
    </subcellularLocation>
</comment>
<feature type="domain" description="ATP synthase F1 complex delta/epsilon subunit N-terminal" evidence="8">
    <location>
        <begin position="7"/>
        <end position="85"/>
    </location>
</feature>
<evidence type="ECO:0000313" key="10">
    <source>
        <dbReference type="Proteomes" id="UP000256585"/>
    </source>
</evidence>
<comment type="subunit">
    <text evidence="7">F-type ATPases have 2 components, CF(1) - the catalytic core - and CF(0) - the membrane proton channel. CF(1) has five subunits: alpha(3), beta(3), gamma(1), delta(1), epsilon(1). CF(0) has three main subunits: a, b and c.</text>
</comment>
<dbReference type="Gene3D" id="2.60.15.10">
    <property type="entry name" value="F0F1 ATP synthase delta/epsilon subunit, N-terminal"/>
    <property type="match status" value="1"/>
</dbReference>
<evidence type="ECO:0000313" key="9">
    <source>
        <dbReference type="EMBL" id="AZZ65614.1"/>
    </source>
</evidence>
<evidence type="ECO:0000256" key="7">
    <source>
        <dbReference type="HAMAP-Rule" id="MF_00530"/>
    </source>
</evidence>
<protein>
    <recommendedName>
        <fullName evidence="7">ATP synthase epsilon chain</fullName>
    </recommendedName>
    <alternativeName>
        <fullName evidence="7">ATP synthase F1 sector epsilon subunit</fullName>
    </alternativeName>
    <alternativeName>
        <fullName evidence="7">F-ATPase epsilon subunit</fullName>
    </alternativeName>
</protein>
<dbReference type="SUPFAM" id="SSF51344">
    <property type="entry name" value="Epsilon subunit of F1F0-ATP synthase N-terminal domain"/>
    <property type="match status" value="1"/>
</dbReference>
<sequence>MSNKNIDVIITTPLGIYYESKASIATFSTTEGQIGLMNGAIPFMAALVPSQIIIKPINETKHKVFFIDRGIAEFKNNLLSLIVNHIDVQPFDLEAKFKQNDQKKYTVIEELVLKKRIAEQNK</sequence>
<dbReference type="InterPro" id="IPR020546">
    <property type="entry name" value="ATP_synth_F1_dsu/esu_N"/>
</dbReference>
<organism evidence="9 10">
    <name type="scientific">Metamycoplasma phocicerebrale</name>
    <dbReference type="NCBI Taxonomy" id="142649"/>
    <lineage>
        <taxon>Bacteria</taxon>
        <taxon>Bacillati</taxon>
        <taxon>Mycoplasmatota</taxon>
        <taxon>Mycoplasmoidales</taxon>
        <taxon>Metamycoplasmataceae</taxon>
        <taxon>Metamycoplasma</taxon>
    </lineage>
</organism>
<dbReference type="GO" id="GO:0046933">
    <property type="term" value="F:proton-transporting ATP synthase activity, rotational mechanism"/>
    <property type="evidence" value="ECO:0007669"/>
    <property type="project" value="UniProtKB-UniRule"/>
</dbReference>
<dbReference type="KEGG" id="mphc:DMC14_002350"/>
<evidence type="ECO:0000256" key="5">
    <source>
        <dbReference type="ARBA" id="ARBA00023136"/>
    </source>
</evidence>
<keyword evidence="3 7" id="KW-0813">Transport</keyword>
<dbReference type="HAMAP" id="MF_00530">
    <property type="entry name" value="ATP_synth_epsil_bac"/>
    <property type="match status" value="1"/>
</dbReference>
<dbReference type="OrthoDB" id="389606at2"/>
<evidence type="ECO:0000256" key="2">
    <source>
        <dbReference type="ARBA" id="ARBA00005712"/>
    </source>
</evidence>
<keyword evidence="5 7" id="KW-0472">Membrane</keyword>
<evidence type="ECO:0000256" key="1">
    <source>
        <dbReference type="ARBA" id="ARBA00004184"/>
    </source>
</evidence>
<name>A0A3T0TUA6_9BACT</name>
<proteinExistence type="inferred from homology"/>
<gene>
    <name evidence="7" type="primary">atpC</name>
    <name evidence="9" type="ORF">DMC14_002350</name>
</gene>
<keyword evidence="6 7" id="KW-0139">CF(1)</keyword>
<dbReference type="Pfam" id="PF02823">
    <property type="entry name" value="ATP-synt_DE_N"/>
    <property type="match status" value="1"/>
</dbReference>
<dbReference type="InterPro" id="IPR001469">
    <property type="entry name" value="ATP_synth_F1_dsu/esu"/>
</dbReference>
<accession>A0A3T0TUA6</accession>
<dbReference type="GO" id="GO:0005524">
    <property type="term" value="F:ATP binding"/>
    <property type="evidence" value="ECO:0007669"/>
    <property type="project" value="UniProtKB-UniRule"/>
</dbReference>
<dbReference type="AlphaFoldDB" id="A0A3T0TUA6"/>
<keyword evidence="7" id="KW-1003">Cell membrane</keyword>
<keyword evidence="4 7" id="KW-0406">Ion transport</keyword>
<evidence type="ECO:0000259" key="8">
    <source>
        <dbReference type="Pfam" id="PF02823"/>
    </source>
</evidence>
<reference evidence="9" key="1">
    <citation type="submission" date="2019-03" db="EMBL/GenBank/DDBJ databases">
        <title>Draft Sequence and Annotation of the Mycoplasma phocicerebrale Strain 1049T Genome.</title>
        <authorList>
            <person name="Frasca S.Jr."/>
            <person name="Kutish G.F."/>
            <person name="Castellanos Gell J."/>
            <person name="Michaels D.L."/>
            <person name="Brown D.R."/>
        </authorList>
    </citation>
    <scope>NUCLEOTIDE SEQUENCE</scope>
    <source>
        <strain evidence="9">1049</strain>
    </source>
</reference>
<dbReference type="InterPro" id="IPR036771">
    <property type="entry name" value="ATPsynth_dsu/esu_N"/>
</dbReference>
<comment type="function">
    <text evidence="7">Produces ATP from ADP in the presence of a proton gradient across the membrane.</text>
</comment>
<evidence type="ECO:0000256" key="4">
    <source>
        <dbReference type="ARBA" id="ARBA00023065"/>
    </source>
</evidence>